<keyword evidence="2" id="KW-1185">Reference proteome</keyword>
<dbReference type="AlphaFoldDB" id="A0A9J7BJB9"/>
<dbReference type="KEGG" id="orp:MOP44_20365"/>
<reference evidence="1" key="1">
    <citation type="submission" date="2021-04" db="EMBL/GenBank/DDBJ databases">
        <title>Phylogenetic analysis of Acidobacteriaceae.</title>
        <authorList>
            <person name="Qiu L."/>
            <person name="Zhang Q."/>
        </authorList>
    </citation>
    <scope>NUCLEOTIDE SEQUENCE</scope>
    <source>
        <strain evidence="1">DSM 25168</strain>
    </source>
</reference>
<name>A0A9J7BJB9_9BACT</name>
<proteinExistence type="predicted"/>
<sequence>MKMPSDKSMHGMHGGMGDLMEQMHPKTFIQEVRHHAASGTSAEPNSTPTPMVMWMKGGWMLMFHANAFLLDTQQTSPRGGDKFFSTNWFMPMAQRSLGPGQLNLRAMFSLEPATVTDRRYPLLFQQGETAYGVPLADAQHPHDFFMELGALYDVPIGERSLLTFYAAPVGDPAIGPTAYPHRASASENPVGTLGHHQQDSTHIANDVVTAGFTHRMVRVEMSGFHGREPDEFRWNIDQGKIDSWSARLTVQPGQNWSGQFSYGRITSPEALFPSEDQARTTASVMYNKPFQHGNWASSAVWGRTRSLEDSAKENSYLFESTVKFLEKNYAWVRLENAGRSNELVAGENPLPSGFKEEPLTHVQAYTVGYDREIRLVPGISSAVGAQVSTYGVGAPLKPIYGSDPVGVSVFVRLRADSH</sequence>
<dbReference type="RefSeq" id="WP_260792245.1">
    <property type="nucleotide sequence ID" value="NZ_CP093313.1"/>
</dbReference>
<protein>
    <submittedName>
        <fullName evidence="1">Uncharacterized protein</fullName>
    </submittedName>
</protein>
<evidence type="ECO:0000313" key="2">
    <source>
        <dbReference type="Proteomes" id="UP001059380"/>
    </source>
</evidence>
<accession>A0A9J7BJB9</accession>
<organism evidence="1 2">
    <name type="scientific">Occallatibacter riparius</name>
    <dbReference type="NCBI Taxonomy" id="1002689"/>
    <lineage>
        <taxon>Bacteria</taxon>
        <taxon>Pseudomonadati</taxon>
        <taxon>Acidobacteriota</taxon>
        <taxon>Terriglobia</taxon>
        <taxon>Terriglobales</taxon>
        <taxon>Acidobacteriaceae</taxon>
        <taxon>Occallatibacter</taxon>
    </lineage>
</organism>
<dbReference type="EMBL" id="CP093313">
    <property type="protein sequence ID" value="UWZ82912.1"/>
    <property type="molecule type" value="Genomic_DNA"/>
</dbReference>
<evidence type="ECO:0000313" key="1">
    <source>
        <dbReference type="EMBL" id="UWZ82912.1"/>
    </source>
</evidence>
<dbReference type="Proteomes" id="UP001059380">
    <property type="component" value="Chromosome"/>
</dbReference>
<gene>
    <name evidence="1" type="ORF">MOP44_20365</name>
</gene>